<reference evidence="2 3" key="1">
    <citation type="submission" date="2016-10" db="EMBL/GenBank/DDBJ databases">
        <title>Evaluation of Human, Veterinary and Environmental Mycobacterium chelonae Isolates by Core Genome Phylogenomic Analysis, Targeted Gene Comparison, and Anti-microbial Susceptibility Patterns: A Tale of Mistaken Identities.</title>
        <authorList>
            <person name="Fogelson S.B."/>
            <person name="Camus A.C."/>
            <person name="Lorenz W."/>
            <person name="Vasireddy R."/>
            <person name="Vasireddy S."/>
            <person name="Smith T."/>
            <person name="Brown-Elliott B.A."/>
            <person name="Wallace R.J.Jr."/>
            <person name="Hasan N.A."/>
            <person name="Reischl U."/>
            <person name="Sanchez S."/>
        </authorList>
    </citation>
    <scope>NUCLEOTIDE SEQUENCE [LARGE SCALE GENOMIC DNA]</scope>
    <source>
        <strain evidence="2 3">15515</strain>
    </source>
</reference>
<gene>
    <name evidence="2" type="ORF">BKG82_02260</name>
</gene>
<name>A0A1S1LWW6_MYCCH</name>
<evidence type="ECO:0000313" key="2">
    <source>
        <dbReference type="EMBL" id="OHU60695.1"/>
    </source>
</evidence>
<accession>A0A1S1LWW6</accession>
<dbReference type="RefSeq" id="WP_070947340.1">
    <property type="nucleotide sequence ID" value="NZ_MLIQ01000008.1"/>
</dbReference>
<evidence type="ECO:0000256" key="1">
    <source>
        <dbReference type="SAM" id="MobiDB-lite"/>
    </source>
</evidence>
<evidence type="ECO:0000313" key="3">
    <source>
        <dbReference type="Proteomes" id="UP000180043"/>
    </source>
</evidence>
<sequence length="156" mass="16414">MAEVTEKPADLKSTNELDKFDDGVAAGPTEIRLGQALLMALTEPPQVGEYIDISARLYIKHAGFDQNTPDSPKVPVRQAKIIVAWPLGEQMPKPKSKNGAEVPECDGQEPLFEDDGDPQGADDDGGQEGGQGDDGNVVSFTGGPAFSDGSDEDGGE</sequence>
<dbReference type="Proteomes" id="UP000180043">
    <property type="component" value="Unassembled WGS sequence"/>
</dbReference>
<proteinExistence type="predicted"/>
<feature type="region of interest" description="Disordered" evidence="1">
    <location>
        <begin position="85"/>
        <end position="156"/>
    </location>
</feature>
<feature type="compositionally biased region" description="Acidic residues" evidence="1">
    <location>
        <begin position="103"/>
        <end position="126"/>
    </location>
</feature>
<dbReference type="EMBL" id="MLIQ01000008">
    <property type="protein sequence ID" value="OHU60695.1"/>
    <property type="molecule type" value="Genomic_DNA"/>
</dbReference>
<feature type="region of interest" description="Disordered" evidence="1">
    <location>
        <begin position="1"/>
        <end position="22"/>
    </location>
</feature>
<comment type="caution">
    <text evidence="2">The sequence shown here is derived from an EMBL/GenBank/DDBJ whole genome shotgun (WGS) entry which is preliminary data.</text>
</comment>
<protein>
    <submittedName>
        <fullName evidence="2">Uncharacterized protein</fullName>
    </submittedName>
</protein>
<organism evidence="2 3">
    <name type="scientific">Mycobacteroides chelonae</name>
    <name type="common">Mycobacterium chelonae</name>
    <dbReference type="NCBI Taxonomy" id="1774"/>
    <lineage>
        <taxon>Bacteria</taxon>
        <taxon>Bacillati</taxon>
        <taxon>Actinomycetota</taxon>
        <taxon>Actinomycetes</taxon>
        <taxon>Mycobacteriales</taxon>
        <taxon>Mycobacteriaceae</taxon>
        <taxon>Mycobacteroides</taxon>
    </lineage>
</organism>
<dbReference type="AlphaFoldDB" id="A0A1S1LWW6"/>